<dbReference type="Proteomes" id="UP000559256">
    <property type="component" value="Unassembled WGS sequence"/>
</dbReference>
<comment type="caution">
    <text evidence="1">The sequence shown here is derived from an EMBL/GenBank/DDBJ whole genome shotgun (WGS) entry which is preliminary data.</text>
</comment>
<name>A0A8H5LMY6_9AGAR</name>
<evidence type="ECO:0000313" key="1">
    <source>
        <dbReference type="EMBL" id="KAF5363142.1"/>
    </source>
</evidence>
<dbReference type="EMBL" id="JAACJM010000034">
    <property type="protein sequence ID" value="KAF5363142.1"/>
    <property type="molecule type" value="Genomic_DNA"/>
</dbReference>
<dbReference type="AlphaFoldDB" id="A0A8H5LMY6"/>
<dbReference type="OrthoDB" id="3342934at2759"/>
<sequence length="135" mass="14308">MLSRCGRGTPRLVRNGHILHHGGGHFKSHGPLVSAIAYLETGNCGLNGENCMTVETTLKNPDPNAPGSGSSTDLSLIPPLAFNVPIHFGYHNGCDGKGKTCSGPHCHQAFHSPPQTKKQVACQKKNVDLAITFCP</sequence>
<gene>
    <name evidence="1" type="ORF">D9758_008309</name>
</gene>
<organism evidence="1 2">
    <name type="scientific">Tetrapyrgos nigripes</name>
    <dbReference type="NCBI Taxonomy" id="182062"/>
    <lineage>
        <taxon>Eukaryota</taxon>
        <taxon>Fungi</taxon>
        <taxon>Dikarya</taxon>
        <taxon>Basidiomycota</taxon>
        <taxon>Agaricomycotina</taxon>
        <taxon>Agaricomycetes</taxon>
        <taxon>Agaricomycetidae</taxon>
        <taxon>Agaricales</taxon>
        <taxon>Marasmiineae</taxon>
        <taxon>Marasmiaceae</taxon>
        <taxon>Tetrapyrgos</taxon>
    </lineage>
</organism>
<dbReference type="InterPro" id="IPR037176">
    <property type="entry name" value="Osmotin/thaumatin-like_sf"/>
</dbReference>
<proteinExistence type="predicted"/>
<protein>
    <submittedName>
        <fullName evidence="1">Uncharacterized protein</fullName>
    </submittedName>
</protein>
<keyword evidence="2" id="KW-1185">Reference proteome</keyword>
<dbReference type="SUPFAM" id="SSF49870">
    <property type="entry name" value="Osmotin, thaumatin-like protein"/>
    <property type="match status" value="1"/>
</dbReference>
<accession>A0A8H5LMY6</accession>
<evidence type="ECO:0000313" key="2">
    <source>
        <dbReference type="Proteomes" id="UP000559256"/>
    </source>
</evidence>
<reference evidence="1 2" key="1">
    <citation type="journal article" date="2020" name="ISME J.">
        <title>Uncovering the hidden diversity of litter-decomposition mechanisms in mushroom-forming fungi.</title>
        <authorList>
            <person name="Floudas D."/>
            <person name="Bentzer J."/>
            <person name="Ahren D."/>
            <person name="Johansson T."/>
            <person name="Persson P."/>
            <person name="Tunlid A."/>
        </authorList>
    </citation>
    <scope>NUCLEOTIDE SEQUENCE [LARGE SCALE GENOMIC DNA]</scope>
    <source>
        <strain evidence="1 2">CBS 291.85</strain>
    </source>
</reference>